<organism evidence="1 2">
    <name type="scientific">Candidatus Woesebacteria bacterium GW2011_GWA2_44_33</name>
    <dbReference type="NCBI Taxonomy" id="1618564"/>
    <lineage>
        <taxon>Bacteria</taxon>
        <taxon>Candidatus Woeseibacteriota</taxon>
    </lineage>
</organism>
<name>A0A0G1J8A3_9BACT</name>
<evidence type="ECO:0000313" key="1">
    <source>
        <dbReference type="EMBL" id="KKT67515.1"/>
    </source>
</evidence>
<dbReference type="AlphaFoldDB" id="A0A0G1J8A3"/>
<reference evidence="1 2" key="1">
    <citation type="journal article" date="2015" name="Nature">
        <title>rRNA introns, odd ribosomes, and small enigmatic genomes across a large radiation of phyla.</title>
        <authorList>
            <person name="Brown C.T."/>
            <person name="Hug L.A."/>
            <person name="Thomas B.C."/>
            <person name="Sharon I."/>
            <person name="Castelle C.J."/>
            <person name="Singh A."/>
            <person name="Wilkins M.J."/>
            <person name="Williams K.H."/>
            <person name="Banfield J.F."/>
        </authorList>
    </citation>
    <scope>NUCLEOTIDE SEQUENCE [LARGE SCALE GENOMIC DNA]</scope>
</reference>
<evidence type="ECO:0000313" key="2">
    <source>
        <dbReference type="Proteomes" id="UP000034826"/>
    </source>
</evidence>
<dbReference type="Proteomes" id="UP000034826">
    <property type="component" value="Unassembled WGS sequence"/>
</dbReference>
<accession>A0A0G1J8A3</accession>
<gene>
    <name evidence="1" type="ORF">UW60_C0005G0029</name>
</gene>
<sequence>MAFLSGHGTLNMRSEELRNLVFSGKTAQATLDDSESVCLQNITNHSVNSSQTHHFDCVMIRNGLGLYQSKVYLVKISQNYFVGSVEFKQELGGMSE</sequence>
<proteinExistence type="predicted"/>
<protein>
    <submittedName>
        <fullName evidence="1">Uncharacterized protein</fullName>
    </submittedName>
</protein>
<comment type="caution">
    <text evidence="1">The sequence shown here is derived from an EMBL/GenBank/DDBJ whole genome shotgun (WGS) entry which is preliminary data.</text>
</comment>
<dbReference type="EMBL" id="LCIY01000005">
    <property type="protein sequence ID" value="KKT67515.1"/>
    <property type="molecule type" value="Genomic_DNA"/>
</dbReference>